<dbReference type="InterPro" id="IPR027256">
    <property type="entry name" value="P-typ_ATPase_IB"/>
</dbReference>
<proteinExistence type="inferred from homology"/>
<dbReference type="NCBIfam" id="TIGR01525">
    <property type="entry name" value="ATPase-IB_hvy"/>
    <property type="match status" value="1"/>
</dbReference>
<evidence type="ECO:0000256" key="2">
    <source>
        <dbReference type="ARBA" id="ARBA00006024"/>
    </source>
</evidence>
<keyword evidence="15" id="KW-1185">Reference proteome</keyword>
<evidence type="ECO:0000256" key="4">
    <source>
        <dbReference type="ARBA" id="ARBA00022723"/>
    </source>
</evidence>
<comment type="subcellular location">
    <subcellularLocation>
        <location evidence="12">Cell membrane</location>
    </subcellularLocation>
    <subcellularLocation>
        <location evidence="1">Membrane</location>
        <topology evidence="1">Multi-pass membrane protein</topology>
    </subcellularLocation>
</comment>
<dbReference type="Pfam" id="PF00122">
    <property type="entry name" value="E1-E2_ATPase"/>
    <property type="match status" value="1"/>
</dbReference>
<dbReference type="InterPro" id="IPR006121">
    <property type="entry name" value="HMA_dom"/>
</dbReference>
<dbReference type="PRINTS" id="PR00941">
    <property type="entry name" value="CDATPASE"/>
</dbReference>
<dbReference type="PROSITE" id="PS00154">
    <property type="entry name" value="ATPASE_E1_E2"/>
    <property type="match status" value="1"/>
</dbReference>
<dbReference type="SUPFAM" id="SSF56784">
    <property type="entry name" value="HAD-like"/>
    <property type="match status" value="1"/>
</dbReference>
<dbReference type="InterPro" id="IPR044492">
    <property type="entry name" value="P_typ_ATPase_HD_dom"/>
</dbReference>
<feature type="domain" description="HMA" evidence="13">
    <location>
        <begin position="107"/>
        <end position="171"/>
    </location>
</feature>
<dbReference type="Gene3D" id="3.40.1110.10">
    <property type="entry name" value="Calcium-transporting ATPase, cytoplasmic domain N"/>
    <property type="match status" value="1"/>
</dbReference>
<dbReference type="GO" id="GO:0015086">
    <property type="term" value="F:cadmium ion transmembrane transporter activity"/>
    <property type="evidence" value="ECO:0007669"/>
    <property type="project" value="TreeGrafter"/>
</dbReference>
<dbReference type="PRINTS" id="PR00119">
    <property type="entry name" value="CATATPASE"/>
</dbReference>
<feature type="transmembrane region" description="Helical" evidence="12">
    <location>
        <begin position="757"/>
        <end position="777"/>
    </location>
</feature>
<dbReference type="InterPro" id="IPR023298">
    <property type="entry name" value="ATPase_P-typ_TM_dom_sf"/>
</dbReference>
<dbReference type="STRING" id="83784.SAMN05192564_105367"/>
<keyword evidence="5 12" id="KW-0547">Nucleotide-binding</keyword>
<dbReference type="Proteomes" id="UP000198638">
    <property type="component" value="Unassembled WGS sequence"/>
</dbReference>
<feature type="transmembrane region" description="Helical" evidence="12">
    <location>
        <begin position="246"/>
        <end position="262"/>
    </location>
</feature>
<dbReference type="InterPro" id="IPR036163">
    <property type="entry name" value="HMA_dom_sf"/>
</dbReference>
<evidence type="ECO:0000256" key="9">
    <source>
        <dbReference type="ARBA" id="ARBA00023136"/>
    </source>
</evidence>
<organism evidence="14 15">
    <name type="scientific">Paraburkholderia sartisoli</name>
    <dbReference type="NCBI Taxonomy" id="83784"/>
    <lineage>
        <taxon>Bacteria</taxon>
        <taxon>Pseudomonadati</taxon>
        <taxon>Pseudomonadota</taxon>
        <taxon>Betaproteobacteria</taxon>
        <taxon>Burkholderiales</taxon>
        <taxon>Burkholderiaceae</taxon>
        <taxon>Paraburkholderia</taxon>
    </lineage>
</organism>
<evidence type="ECO:0000256" key="3">
    <source>
        <dbReference type="ARBA" id="ARBA00022692"/>
    </source>
</evidence>
<keyword evidence="3 12" id="KW-0812">Transmembrane</keyword>
<evidence type="ECO:0000256" key="7">
    <source>
        <dbReference type="ARBA" id="ARBA00022967"/>
    </source>
</evidence>
<dbReference type="SUPFAM" id="SSF55008">
    <property type="entry name" value="HMA, heavy metal-associated domain"/>
    <property type="match status" value="2"/>
</dbReference>
<evidence type="ECO:0000256" key="11">
    <source>
        <dbReference type="ARBA" id="ARBA00047308"/>
    </source>
</evidence>
<dbReference type="InterPro" id="IPR059000">
    <property type="entry name" value="ATPase_P-type_domA"/>
</dbReference>
<evidence type="ECO:0000256" key="5">
    <source>
        <dbReference type="ARBA" id="ARBA00022741"/>
    </source>
</evidence>
<dbReference type="Pfam" id="PF00403">
    <property type="entry name" value="HMA"/>
    <property type="match status" value="1"/>
</dbReference>
<dbReference type="GO" id="GO:0016463">
    <property type="term" value="F:P-type zinc transporter activity"/>
    <property type="evidence" value="ECO:0007669"/>
    <property type="project" value="UniProtKB-EC"/>
</dbReference>
<keyword evidence="7" id="KW-1278">Translocase</keyword>
<dbReference type="InterPro" id="IPR018303">
    <property type="entry name" value="ATPase_P-typ_P_site"/>
</dbReference>
<dbReference type="InterPro" id="IPR036412">
    <property type="entry name" value="HAD-like_sf"/>
</dbReference>
<dbReference type="SFLD" id="SFLDG00002">
    <property type="entry name" value="C1.7:_P-type_atpase_like"/>
    <property type="match status" value="1"/>
</dbReference>
<dbReference type="EMBL" id="FNRQ01000005">
    <property type="protein sequence ID" value="SEB05595.1"/>
    <property type="molecule type" value="Genomic_DNA"/>
</dbReference>
<keyword evidence="8 12" id="KW-1133">Transmembrane helix</keyword>
<feature type="transmembrane region" description="Helical" evidence="12">
    <location>
        <begin position="419"/>
        <end position="441"/>
    </location>
</feature>
<dbReference type="NCBIfam" id="TIGR01494">
    <property type="entry name" value="ATPase_P-type"/>
    <property type="match status" value="1"/>
</dbReference>
<name>A0A1H4G7L0_9BURK</name>
<comment type="similarity">
    <text evidence="2 12">Belongs to the cation transport ATPase (P-type) (TC 3.A.3) family. Type IB subfamily.</text>
</comment>
<comment type="catalytic activity">
    <reaction evidence="11">
        <text>Zn(2+)(in) + ATP + H2O = Zn(2+)(out) + ADP + phosphate + H(+)</text>
        <dbReference type="Rhea" id="RHEA:20621"/>
        <dbReference type="ChEBI" id="CHEBI:15377"/>
        <dbReference type="ChEBI" id="CHEBI:15378"/>
        <dbReference type="ChEBI" id="CHEBI:29105"/>
        <dbReference type="ChEBI" id="CHEBI:30616"/>
        <dbReference type="ChEBI" id="CHEBI:43474"/>
        <dbReference type="ChEBI" id="CHEBI:456216"/>
        <dbReference type="EC" id="7.2.2.12"/>
    </reaction>
</comment>
<dbReference type="AlphaFoldDB" id="A0A1H4G7L0"/>
<dbReference type="GO" id="GO:0005524">
    <property type="term" value="F:ATP binding"/>
    <property type="evidence" value="ECO:0007669"/>
    <property type="project" value="UniProtKB-UniRule"/>
</dbReference>
<accession>A0A1H4G7L0</accession>
<dbReference type="InterPro" id="IPR023299">
    <property type="entry name" value="ATPase_P-typ_cyto_dom_N"/>
</dbReference>
<dbReference type="InterPro" id="IPR001757">
    <property type="entry name" value="P_typ_ATPase"/>
</dbReference>
<dbReference type="SUPFAM" id="SSF81653">
    <property type="entry name" value="Calcium ATPase, transduction domain A"/>
    <property type="match status" value="1"/>
</dbReference>
<dbReference type="GO" id="GO:0016887">
    <property type="term" value="F:ATP hydrolysis activity"/>
    <property type="evidence" value="ECO:0007669"/>
    <property type="project" value="InterPro"/>
</dbReference>
<dbReference type="EC" id="7.2.2.12" evidence="10"/>
<evidence type="ECO:0000259" key="13">
    <source>
        <dbReference type="PROSITE" id="PS50846"/>
    </source>
</evidence>
<keyword evidence="9 12" id="KW-0472">Membrane</keyword>
<dbReference type="PANTHER" id="PTHR48085">
    <property type="entry name" value="CADMIUM/ZINC-TRANSPORTING ATPASE HMA2-RELATED"/>
    <property type="match status" value="1"/>
</dbReference>
<gene>
    <name evidence="14" type="ORF">SAMN05192564_105367</name>
</gene>
<keyword evidence="4 12" id="KW-0479">Metal-binding</keyword>
<evidence type="ECO:0000256" key="8">
    <source>
        <dbReference type="ARBA" id="ARBA00022989"/>
    </source>
</evidence>
<dbReference type="SFLD" id="SFLDF00027">
    <property type="entry name" value="p-type_atpase"/>
    <property type="match status" value="1"/>
</dbReference>
<dbReference type="InterPro" id="IPR008250">
    <property type="entry name" value="ATPase_P-typ_transduc_dom_A_sf"/>
</dbReference>
<protein>
    <recommendedName>
        <fullName evidence="10">P-type Zn(2+) transporter</fullName>
        <ecNumber evidence="10">7.2.2.12</ecNumber>
    </recommendedName>
</protein>
<feature type="transmembrane region" description="Helical" evidence="12">
    <location>
        <begin position="217"/>
        <end position="234"/>
    </location>
</feature>
<sequence length="819" mass="87436">MLLWSRVARRGMDRKTSGKFDSCATGSGTSAHPVRIDAFRIEDMCCPTEEKLVRNVLAPLPGVENVEVDTLARTVRIAHRYANARPVETALAKTGMRATREVSPNDRSIVLHVSQMDCPTEEGLIRRRLASEPGVERVEFDLVQRLLRIDAHGQDASHFVKALKDVGFEAELRTGDVPHETKEQNFWRSRETLLLVASGILAVAAELTGWFGAPIAAVAALSVAAVACAGLDTYRKGWIAVKARTLNMNALMAIAATGAMLIGQWPEAAMVMFLFAVAEEIEAKSLDKARDAVRRLIQLAPDRVAIRQPDGTWREMNAKDVSAGAIARVLPGQSIALDGIVVVGSSTVNQAAITGESIPVEKTTGDPVFAGTVNEVGAFQYRVTSVATETTLARIVQAVEQAQSKRARTQRFVDEFAKWYTPAVFIAAVALGTLAPVAFGWTWHDAIYRALVLLVIACPCALVIATPVTIVTGLTAAARHGILVKGGVYLEMGHKLRILALDKTGTVTRGRPGLTDFIELSADPAASAREVAFALASHSDHPVSRAIALALRGTPAIEIAGFEALPGRGTRAIVAGTEYFLGNERLVQEVGASVENIRAQLGKLEQSGKTALMLTTRQAVIAVIGVADTIKPESRTAIAGLQRDGVRVVMLSGDNEATTTAVARQAGIKEAWGGQLPQDKLRYVERFVEEASSSDAKVGMVGDGINDAPALARADIGFAMGAAGSDTAIEVADVALMDDDLRKIPAFLQLSRRTVTILWQNIALATGIKAVFLVLALAGHATMWMAVFADMGASLIVVFNGLRVSRGFNASAAITTHSR</sequence>
<evidence type="ECO:0000313" key="14">
    <source>
        <dbReference type="EMBL" id="SEB05595.1"/>
    </source>
</evidence>
<feature type="transmembrane region" description="Helical" evidence="12">
    <location>
        <begin position="447"/>
        <end position="471"/>
    </location>
</feature>
<dbReference type="Pfam" id="PF00702">
    <property type="entry name" value="Hydrolase"/>
    <property type="match status" value="1"/>
</dbReference>
<dbReference type="Gene3D" id="3.30.70.100">
    <property type="match status" value="2"/>
</dbReference>
<dbReference type="InterPro" id="IPR051014">
    <property type="entry name" value="Cation_Transport_ATPase_IB"/>
</dbReference>
<evidence type="ECO:0000256" key="1">
    <source>
        <dbReference type="ARBA" id="ARBA00004141"/>
    </source>
</evidence>
<evidence type="ECO:0000256" key="6">
    <source>
        <dbReference type="ARBA" id="ARBA00022840"/>
    </source>
</evidence>
<evidence type="ECO:0000256" key="12">
    <source>
        <dbReference type="RuleBase" id="RU362081"/>
    </source>
</evidence>
<dbReference type="SFLD" id="SFLDS00003">
    <property type="entry name" value="Haloacid_Dehalogenase"/>
    <property type="match status" value="1"/>
</dbReference>
<dbReference type="PROSITE" id="PS50846">
    <property type="entry name" value="HMA_2"/>
    <property type="match status" value="2"/>
</dbReference>
<dbReference type="Gene3D" id="2.70.150.10">
    <property type="entry name" value="Calcium-transporting ATPase, cytoplasmic transduction domain A"/>
    <property type="match status" value="1"/>
</dbReference>
<dbReference type="GO" id="GO:0005886">
    <property type="term" value="C:plasma membrane"/>
    <property type="evidence" value="ECO:0007669"/>
    <property type="project" value="UniProtKB-SubCell"/>
</dbReference>
<dbReference type="GO" id="GO:0046872">
    <property type="term" value="F:metal ion binding"/>
    <property type="evidence" value="ECO:0007669"/>
    <property type="project" value="UniProtKB-KW"/>
</dbReference>
<dbReference type="SUPFAM" id="SSF81665">
    <property type="entry name" value="Calcium ATPase, transmembrane domain M"/>
    <property type="match status" value="1"/>
</dbReference>
<feature type="domain" description="HMA" evidence="13">
    <location>
        <begin position="35"/>
        <end position="99"/>
    </location>
</feature>
<evidence type="ECO:0000256" key="10">
    <source>
        <dbReference type="ARBA" id="ARBA00039097"/>
    </source>
</evidence>
<keyword evidence="12" id="KW-1003">Cell membrane</keyword>
<keyword evidence="6 12" id="KW-0067">ATP-binding</keyword>
<dbReference type="InterPro" id="IPR023214">
    <property type="entry name" value="HAD_sf"/>
</dbReference>
<dbReference type="CDD" id="cd00371">
    <property type="entry name" value="HMA"/>
    <property type="match status" value="2"/>
</dbReference>
<dbReference type="Gene3D" id="3.40.50.1000">
    <property type="entry name" value="HAD superfamily/HAD-like"/>
    <property type="match status" value="1"/>
</dbReference>
<dbReference type="PANTHER" id="PTHR48085:SF5">
    <property type="entry name" value="CADMIUM_ZINC-TRANSPORTING ATPASE HMA4-RELATED"/>
    <property type="match status" value="1"/>
</dbReference>
<evidence type="ECO:0000313" key="15">
    <source>
        <dbReference type="Proteomes" id="UP000198638"/>
    </source>
</evidence>
<dbReference type="FunFam" id="2.70.150.10:FF:000002">
    <property type="entry name" value="Copper-transporting ATPase 1, putative"/>
    <property type="match status" value="1"/>
</dbReference>
<reference evidence="15" key="1">
    <citation type="submission" date="2016-10" db="EMBL/GenBank/DDBJ databases">
        <authorList>
            <person name="Varghese N."/>
            <person name="Submissions S."/>
        </authorList>
    </citation>
    <scope>NUCLEOTIDE SEQUENCE [LARGE SCALE GENOMIC DNA]</scope>
    <source>
        <strain evidence="15">LMG 24000</strain>
    </source>
</reference>